<reference evidence="2" key="1">
    <citation type="journal article" date="2014" name="Front. Microbiol.">
        <title>High frequency of phylogenetically diverse reductive dehalogenase-homologous genes in deep subseafloor sedimentary metagenomes.</title>
        <authorList>
            <person name="Kawai M."/>
            <person name="Futagami T."/>
            <person name="Toyoda A."/>
            <person name="Takaki Y."/>
            <person name="Nishi S."/>
            <person name="Hori S."/>
            <person name="Arai W."/>
            <person name="Tsubouchi T."/>
            <person name="Morono Y."/>
            <person name="Uchiyama I."/>
            <person name="Ito T."/>
            <person name="Fujiyama A."/>
            <person name="Inagaki F."/>
            <person name="Takami H."/>
        </authorList>
    </citation>
    <scope>NUCLEOTIDE SEQUENCE</scope>
    <source>
        <strain evidence="2">Expedition CK06-06</strain>
    </source>
</reference>
<sequence length="83" mass="9567">MARQLAQQSDLGGHASLSNFLFKKVAGRRSVRERPCLNREAIYGVIHDRTVWFIIFIIILVNYFLTIPLSSIKCPNFSFLVLR</sequence>
<feature type="non-terminal residue" evidence="2">
    <location>
        <position position="83"/>
    </location>
</feature>
<accession>X0TPN7</accession>
<proteinExistence type="predicted"/>
<dbReference type="AlphaFoldDB" id="X0TPN7"/>
<dbReference type="EMBL" id="BARS01010609">
    <property type="protein sequence ID" value="GAF95478.1"/>
    <property type="molecule type" value="Genomic_DNA"/>
</dbReference>
<name>X0TPN7_9ZZZZ</name>
<evidence type="ECO:0000313" key="2">
    <source>
        <dbReference type="EMBL" id="GAF95478.1"/>
    </source>
</evidence>
<gene>
    <name evidence="2" type="ORF">S01H1_19606</name>
</gene>
<keyword evidence="1" id="KW-0472">Membrane</keyword>
<organism evidence="2">
    <name type="scientific">marine sediment metagenome</name>
    <dbReference type="NCBI Taxonomy" id="412755"/>
    <lineage>
        <taxon>unclassified sequences</taxon>
        <taxon>metagenomes</taxon>
        <taxon>ecological metagenomes</taxon>
    </lineage>
</organism>
<feature type="transmembrane region" description="Helical" evidence="1">
    <location>
        <begin position="51"/>
        <end position="72"/>
    </location>
</feature>
<keyword evidence="1" id="KW-1133">Transmembrane helix</keyword>
<keyword evidence="1" id="KW-0812">Transmembrane</keyword>
<comment type="caution">
    <text evidence="2">The sequence shown here is derived from an EMBL/GenBank/DDBJ whole genome shotgun (WGS) entry which is preliminary data.</text>
</comment>
<protein>
    <submittedName>
        <fullName evidence="2">Uncharacterized protein</fullName>
    </submittedName>
</protein>
<evidence type="ECO:0000256" key="1">
    <source>
        <dbReference type="SAM" id="Phobius"/>
    </source>
</evidence>